<comment type="subcellular location">
    <subcellularLocation>
        <location evidence="1">Nucleus</location>
    </subcellularLocation>
</comment>
<evidence type="ECO:0000256" key="6">
    <source>
        <dbReference type="ARBA" id="ARBA00023015"/>
    </source>
</evidence>
<evidence type="ECO:0000256" key="9">
    <source>
        <dbReference type="ARBA" id="ARBA00023242"/>
    </source>
</evidence>
<keyword evidence="9" id="KW-0539">Nucleus</keyword>
<dbReference type="SUPFAM" id="SSF57667">
    <property type="entry name" value="beta-beta-alpha zinc fingers"/>
    <property type="match status" value="1"/>
</dbReference>
<sequence length="649" mass="69636">MDLTEAYAPSQNRRGGTVTEEKTTDYFDFVVSPPPHCTNADGTVDGDNFLQHTDCRTINFLEDADLNRDSFIANVKEANNNTIQLPALPPVSTITGHINRNCGYPLLEDLSYYTNNNWNTSPATSNDHHSGLLNNQRRDSPLGDMALQQHRDCSSDDRQNTDGAIYTLTVLNSEANSIDGLECCKSSPSGTTSDGWTLRNNQLDLDAILNMESSVNISDPNDRDNERGQDVVTVNGNVVDSYTAIAGTQYTTDDQTGPFGVTIKTEPFGVTVKAEHGDNNNDWKLSDRNNLQETVTVSESAAESLLRNALQGKLYSTTASLTGATRLLGDGSTSGQPNQDDTMQTCTDELLLSQLDVDGTYRTGDYDKLKNIANEVVESYCNLEPVCNVQATTVMYTLDPASGSLGTITLPADLAQVGTVTVVTTAPPQQDVLHQDTRHTEQQQPTVTARTTTATSQLQLPNNTTTTGRSTKAPKKYVRRANRNTANATGNGGAGATSQGGAGATGSPGAVQQRKERSLHYCSICSKGFKDKYSVNVHIRTHTGEKPFACSLCGKSFRQKAHLAKHYQTHVQVKPNAATAAAAAAAAAAGGTSNGSSDTADPNDAEMQVDGIQVEGMQVEGVPVEQQQLEHQQQIIEMPADSQACTPSS</sequence>
<dbReference type="GO" id="GO:0008270">
    <property type="term" value="F:zinc ion binding"/>
    <property type="evidence" value="ECO:0007669"/>
    <property type="project" value="UniProtKB-KW"/>
</dbReference>
<proteinExistence type="predicted"/>
<dbReference type="GO" id="GO:0000981">
    <property type="term" value="F:DNA-binding transcription factor activity, RNA polymerase II-specific"/>
    <property type="evidence" value="ECO:0007669"/>
    <property type="project" value="TreeGrafter"/>
</dbReference>
<dbReference type="FunFam" id="3.30.160.60:FF:001385">
    <property type="entry name" value="zinc finger protein 774"/>
    <property type="match status" value="1"/>
</dbReference>
<dbReference type="Gene3D" id="3.30.160.60">
    <property type="entry name" value="Classic Zinc Finger"/>
    <property type="match status" value="2"/>
</dbReference>
<keyword evidence="5" id="KW-0862">Zinc</keyword>
<keyword evidence="14" id="KW-1185">Reference proteome</keyword>
<dbReference type="GO" id="GO:0009913">
    <property type="term" value="P:epidermal cell differentiation"/>
    <property type="evidence" value="ECO:0007669"/>
    <property type="project" value="TreeGrafter"/>
</dbReference>
<keyword evidence="8" id="KW-0804">Transcription</keyword>
<dbReference type="AlphaFoldDB" id="A0A7M7IS45"/>
<evidence type="ECO:0000256" key="2">
    <source>
        <dbReference type="ARBA" id="ARBA00022723"/>
    </source>
</evidence>
<dbReference type="KEGG" id="nvi:100677884"/>
<evidence type="ECO:0000313" key="13">
    <source>
        <dbReference type="EnsemblMetazoa" id="XP_016841571"/>
    </source>
</evidence>
<reference evidence="13" key="1">
    <citation type="submission" date="2021-01" db="UniProtKB">
        <authorList>
            <consortium name="EnsemblMetazoa"/>
        </authorList>
    </citation>
    <scope>IDENTIFICATION</scope>
</reference>
<keyword evidence="3" id="KW-0677">Repeat</keyword>
<feature type="compositionally biased region" description="Gly residues" evidence="11">
    <location>
        <begin position="490"/>
        <end position="506"/>
    </location>
</feature>
<feature type="domain" description="C2H2-type" evidence="12">
    <location>
        <begin position="548"/>
        <end position="575"/>
    </location>
</feature>
<dbReference type="OMA" id="CRTINFL"/>
<feature type="compositionally biased region" description="Polar residues" evidence="11">
    <location>
        <begin position="460"/>
        <end position="470"/>
    </location>
</feature>
<evidence type="ECO:0000256" key="4">
    <source>
        <dbReference type="ARBA" id="ARBA00022771"/>
    </source>
</evidence>
<dbReference type="InParanoid" id="A0A7M7IS45"/>
<dbReference type="InterPro" id="IPR036236">
    <property type="entry name" value="Znf_C2H2_sf"/>
</dbReference>
<dbReference type="PANTHER" id="PTHR10032">
    <property type="entry name" value="ZINC FINGER PROTEIN WITH KRAB AND SCAN DOMAINS"/>
    <property type="match status" value="1"/>
</dbReference>
<feature type="compositionally biased region" description="Low complexity" evidence="11">
    <location>
        <begin position="442"/>
        <end position="459"/>
    </location>
</feature>
<dbReference type="FunFam" id="3.30.160.60:FF:000145">
    <property type="entry name" value="Zinc finger protein 574"/>
    <property type="match status" value="1"/>
</dbReference>
<dbReference type="PROSITE" id="PS50157">
    <property type="entry name" value="ZINC_FINGER_C2H2_2"/>
    <property type="match status" value="2"/>
</dbReference>
<keyword evidence="2" id="KW-0479">Metal-binding</keyword>
<feature type="domain" description="C2H2-type" evidence="12">
    <location>
        <begin position="520"/>
        <end position="547"/>
    </location>
</feature>
<dbReference type="InterPro" id="IPR027756">
    <property type="entry name" value="Ovo-like"/>
</dbReference>
<accession>A0A7M7IS45</accession>
<name>A0A7M7IS45_NASVI</name>
<dbReference type="SMART" id="SM00355">
    <property type="entry name" value="ZnF_C2H2"/>
    <property type="match status" value="2"/>
</dbReference>
<dbReference type="GO" id="GO:0000978">
    <property type="term" value="F:RNA polymerase II cis-regulatory region sequence-specific DNA binding"/>
    <property type="evidence" value="ECO:0007669"/>
    <property type="project" value="TreeGrafter"/>
</dbReference>
<evidence type="ECO:0000256" key="11">
    <source>
        <dbReference type="SAM" id="MobiDB-lite"/>
    </source>
</evidence>
<evidence type="ECO:0000256" key="3">
    <source>
        <dbReference type="ARBA" id="ARBA00022737"/>
    </source>
</evidence>
<evidence type="ECO:0000256" key="7">
    <source>
        <dbReference type="ARBA" id="ARBA00023125"/>
    </source>
</evidence>
<feature type="region of interest" description="Disordered" evidence="11">
    <location>
        <begin position="428"/>
        <end position="513"/>
    </location>
</feature>
<dbReference type="InterPro" id="IPR013087">
    <property type="entry name" value="Znf_C2H2_type"/>
</dbReference>
<dbReference type="FunCoup" id="A0A7M7IS45">
    <property type="interactions" value="26"/>
</dbReference>
<protein>
    <recommendedName>
        <fullName evidence="12">C2H2-type domain-containing protein</fullName>
    </recommendedName>
</protein>
<evidence type="ECO:0000259" key="12">
    <source>
        <dbReference type="PROSITE" id="PS50157"/>
    </source>
</evidence>
<dbReference type="Pfam" id="PF00096">
    <property type="entry name" value="zf-C2H2"/>
    <property type="match status" value="2"/>
</dbReference>
<dbReference type="GO" id="GO:0005634">
    <property type="term" value="C:nucleus"/>
    <property type="evidence" value="ECO:0007669"/>
    <property type="project" value="UniProtKB-SubCell"/>
</dbReference>
<evidence type="ECO:0000256" key="10">
    <source>
        <dbReference type="PROSITE-ProRule" id="PRU00042"/>
    </source>
</evidence>
<evidence type="ECO:0000256" key="5">
    <source>
        <dbReference type="ARBA" id="ARBA00022833"/>
    </source>
</evidence>
<feature type="compositionally biased region" description="Basic residues" evidence="11">
    <location>
        <begin position="472"/>
        <end position="482"/>
    </location>
</feature>
<evidence type="ECO:0000313" key="14">
    <source>
        <dbReference type="Proteomes" id="UP000002358"/>
    </source>
</evidence>
<keyword evidence="4 10" id="KW-0863">Zinc-finger</keyword>
<dbReference type="OrthoDB" id="6077919at2759"/>
<organism evidence="13 14">
    <name type="scientific">Nasonia vitripennis</name>
    <name type="common">Parasitic wasp</name>
    <dbReference type="NCBI Taxonomy" id="7425"/>
    <lineage>
        <taxon>Eukaryota</taxon>
        <taxon>Metazoa</taxon>
        <taxon>Ecdysozoa</taxon>
        <taxon>Arthropoda</taxon>
        <taxon>Hexapoda</taxon>
        <taxon>Insecta</taxon>
        <taxon>Pterygota</taxon>
        <taxon>Neoptera</taxon>
        <taxon>Endopterygota</taxon>
        <taxon>Hymenoptera</taxon>
        <taxon>Apocrita</taxon>
        <taxon>Proctotrupomorpha</taxon>
        <taxon>Chalcidoidea</taxon>
        <taxon>Pteromalidae</taxon>
        <taxon>Pteromalinae</taxon>
        <taxon>Nasonia</taxon>
    </lineage>
</organism>
<evidence type="ECO:0000256" key="8">
    <source>
        <dbReference type="ARBA" id="ARBA00023163"/>
    </source>
</evidence>
<dbReference type="PANTHER" id="PTHR10032:SF271">
    <property type="entry name" value="RH12261P-RELATED"/>
    <property type="match status" value="1"/>
</dbReference>
<feature type="region of interest" description="Disordered" evidence="11">
    <location>
        <begin position="1"/>
        <end position="20"/>
    </location>
</feature>
<keyword evidence="7" id="KW-0238">DNA-binding</keyword>
<keyword evidence="6" id="KW-0805">Transcription regulation</keyword>
<dbReference type="EnsemblMetazoa" id="XM_016986082">
    <property type="protein sequence ID" value="XP_016841571"/>
    <property type="gene ID" value="LOC100677884"/>
</dbReference>
<dbReference type="PROSITE" id="PS00028">
    <property type="entry name" value="ZINC_FINGER_C2H2_1"/>
    <property type="match status" value="2"/>
</dbReference>
<dbReference type="Proteomes" id="UP000002358">
    <property type="component" value="Chromosome 5"/>
</dbReference>
<gene>
    <name evidence="13" type="primary">100677884</name>
</gene>
<evidence type="ECO:0000256" key="1">
    <source>
        <dbReference type="ARBA" id="ARBA00004123"/>
    </source>
</evidence>